<dbReference type="NCBIfam" id="TIGR01549">
    <property type="entry name" value="HAD-SF-IA-v1"/>
    <property type="match status" value="1"/>
</dbReference>
<dbReference type="InterPro" id="IPR023214">
    <property type="entry name" value="HAD_sf"/>
</dbReference>
<organism evidence="4 5">
    <name type="scientific">Candidatus Sulfomarinibacter kjeldsenii</name>
    <dbReference type="NCBI Taxonomy" id="2885994"/>
    <lineage>
        <taxon>Bacteria</taxon>
        <taxon>Pseudomonadati</taxon>
        <taxon>Acidobacteriota</taxon>
        <taxon>Thermoanaerobaculia</taxon>
        <taxon>Thermoanaerobaculales</taxon>
        <taxon>Candidatus Sulfomarinibacteraceae</taxon>
        <taxon>Candidatus Sulfomarinibacter</taxon>
    </lineage>
</organism>
<evidence type="ECO:0000313" key="4">
    <source>
        <dbReference type="EMBL" id="MBD3870912.1"/>
    </source>
</evidence>
<evidence type="ECO:0000259" key="3">
    <source>
        <dbReference type="Pfam" id="PF02769"/>
    </source>
</evidence>
<reference evidence="4 5" key="1">
    <citation type="submission" date="2020-08" db="EMBL/GenBank/DDBJ databases">
        <title>Acidobacteriota in marine sediments use diverse sulfur dissimilation pathways.</title>
        <authorList>
            <person name="Wasmund K."/>
        </authorList>
    </citation>
    <scope>NUCLEOTIDE SEQUENCE [LARGE SCALE GENOMIC DNA]</scope>
    <source>
        <strain evidence="4">MAG AM3-A</strain>
    </source>
</reference>
<proteinExistence type="inferred from homology"/>
<dbReference type="Gene3D" id="1.10.260.80">
    <property type="match status" value="1"/>
</dbReference>
<dbReference type="Pfam" id="PF00702">
    <property type="entry name" value="Hydrolase"/>
    <property type="match status" value="1"/>
</dbReference>
<dbReference type="GO" id="GO:0016787">
    <property type="term" value="F:hydrolase activity"/>
    <property type="evidence" value="ECO:0007669"/>
    <property type="project" value="UniProtKB-KW"/>
</dbReference>
<dbReference type="SUPFAM" id="SSF55326">
    <property type="entry name" value="PurM N-terminal domain-like"/>
    <property type="match status" value="1"/>
</dbReference>
<dbReference type="AlphaFoldDB" id="A0A8J6XXP6"/>
<comment type="caution">
    <text evidence="4">The sequence shown here is derived from an EMBL/GenBank/DDBJ whole genome shotgun (WGS) entry which is preliminary data.</text>
</comment>
<dbReference type="Proteomes" id="UP000598633">
    <property type="component" value="Unassembled WGS sequence"/>
</dbReference>
<dbReference type="SUPFAM" id="SSF56042">
    <property type="entry name" value="PurM C-terminal domain-like"/>
    <property type="match status" value="1"/>
</dbReference>
<evidence type="ECO:0000259" key="2">
    <source>
        <dbReference type="Pfam" id="PF00586"/>
    </source>
</evidence>
<evidence type="ECO:0000256" key="1">
    <source>
        <dbReference type="ARBA" id="ARBA00006243"/>
    </source>
</evidence>
<dbReference type="InterPro" id="IPR036921">
    <property type="entry name" value="PurM-like_N_sf"/>
</dbReference>
<dbReference type="InterPro" id="IPR011854">
    <property type="entry name" value="HypE"/>
</dbReference>
<dbReference type="InterPro" id="IPR006439">
    <property type="entry name" value="HAD-SF_hydro_IA"/>
</dbReference>
<accession>A0A8J6XXP6</accession>
<dbReference type="SFLD" id="SFLDS00003">
    <property type="entry name" value="Haloacid_Dehalogenase"/>
    <property type="match status" value="1"/>
</dbReference>
<feature type="domain" description="PurM-like N-terminal" evidence="2">
    <location>
        <begin position="34"/>
        <end position="141"/>
    </location>
</feature>
<name>A0A8J6XXP6_9BACT</name>
<dbReference type="InterPro" id="IPR036676">
    <property type="entry name" value="PurM-like_C_sf"/>
</dbReference>
<dbReference type="InterPro" id="IPR036412">
    <property type="entry name" value="HAD-like_sf"/>
</dbReference>
<keyword evidence="4" id="KW-0378">Hydrolase</keyword>
<dbReference type="NCBIfam" id="TIGR01509">
    <property type="entry name" value="HAD-SF-IA-v3"/>
    <property type="match status" value="1"/>
</dbReference>
<dbReference type="EMBL" id="JACXWA010000104">
    <property type="protein sequence ID" value="MBD3870912.1"/>
    <property type="molecule type" value="Genomic_DNA"/>
</dbReference>
<dbReference type="Pfam" id="PF02769">
    <property type="entry name" value="AIRS_C"/>
    <property type="match status" value="1"/>
</dbReference>
<dbReference type="SUPFAM" id="SSF56784">
    <property type="entry name" value="HAD-like"/>
    <property type="match status" value="1"/>
</dbReference>
<protein>
    <submittedName>
        <fullName evidence="4">HAD-IA family hydrolase</fullName>
    </submittedName>
</protein>
<gene>
    <name evidence="4" type="ORF">IFJ97_06080</name>
</gene>
<dbReference type="Gene3D" id="3.90.650.10">
    <property type="entry name" value="PurM-like C-terminal domain"/>
    <property type="match status" value="1"/>
</dbReference>
<dbReference type="GO" id="GO:0051604">
    <property type="term" value="P:protein maturation"/>
    <property type="evidence" value="ECO:0007669"/>
    <property type="project" value="TreeGrafter"/>
</dbReference>
<dbReference type="InterPro" id="IPR016188">
    <property type="entry name" value="PurM-like_N"/>
</dbReference>
<dbReference type="InterPro" id="IPR010918">
    <property type="entry name" value="PurM-like_C_dom"/>
</dbReference>
<dbReference type="Gene3D" id="3.30.1330.10">
    <property type="entry name" value="PurM-like, N-terminal domain"/>
    <property type="match status" value="1"/>
</dbReference>
<comment type="similarity">
    <text evidence="1">Belongs to the HypE family.</text>
</comment>
<dbReference type="PANTHER" id="PTHR30303">
    <property type="entry name" value="HYDROGENASE ISOENZYMES FORMATION PROTEIN HYPE"/>
    <property type="match status" value="1"/>
</dbReference>
<evidence type="ECO:0000313" key="5">
    <source>
        <dbReference type="Proteomes" id="UP000598633"/>
    </source>
</evidence>
<dbReference type="Gene3D" id="3.40.50.1000">
    <property type="entry name" value="HAD superfamily/HAD-like"/>
    <property type="match status" value="1"/>
</dbReference>
<dbReference type="PANTHER" id="PTHR30303:SF4">
    <property type="entry name" value="HYDROGENASE EXPRESSION_FORMATION PROTEIN HYPE"/>
    <property type="match status" value="1"/>
</dbReference>
<sequence>MSHRLPPGKVPWDVVADLVSGELPAEVMLGPAAGEDAALIEIGGELWAVASDPVSFTATEAGRLAVIVNANDVAVRGARPRFFLAVGLISPHEATEDRVTDLLTQVRDTCHEVGCHLVGGHTEVTPGLPHSIVVGTMLGRVEGRPLTTGGLHEGDLVGMTRQAGLEGTSILLADHGERLRSVHGAEAYAGSEEILSGDWLLVAPEALRVAACRGITALHDVTEGGVGEALHEMAVASGLTIDAQREAIPVLTETTAMCADLGIDPLGLIGSGSLLVGCDETGRGEVEATFAQEGVPFTWIGRATAADGAPRSSLPRFPRDELLKTGVMDGIRAVVFDMDGTLVDSSYDWPAIRRRLGVTGVSIIDDLNALAEPDRSRKWAELEAIEKSATENARIHDGAHELLELFAVHDLATALVTNNSSANTRRLLARFGLRFDVILTRDSGLWKPSGAPIKEAVTQLGVRPVECLGVGDSRYDVLAAREAGLSAVCVVHDGSGRHSDEADLAFDDLPAFVRYLLVVLYVPGR</sequence>
<feature type="domain" description="PurM-like C-terminal" evidence="3">
    <location>
        <begin position="153"/>
        <end position="307"/>
    </location>
</feature>
<dbReference type="Pfam" id="PF00586">
    <property type="entry name" value="AIRS"/>
    <property type="match status" value="1"/>
</dbReference>
<dbReference type="SFLD" id="SFLDG01129">
    <property type="entry name" value="C1.5:_HAD__Beta-PGM__Phosphata"/>
    <property type="match status" value="1"/>
</dbReference>